<dbReference type="Proteomes" id="UP000203806">
    <property type="component" value="Segment"/>
</dbReference>
<dbReference type="GeneID" id="26630829"/>
<proteinExistence type="predicted"/>
<sequence length="81" mass="9078">MPRITAGQMRSNWSGEQAACKGCGALLAREPVEHRPDCTVEPSPLICEDCDAIRLPSEPKSPAWRYDPNTRTYHCPSHQEK</sequence>
<reference evidence="1 2" key="1">
    <citation type="journal article" date="2015" name="Genome Announc.">
        <title>Genome Sequences of Cluster G Mycobacteriophages Cambiare, FlagStaff, and MOOREtheMARYer.</title>
        <authorList>
            <person name="Pope W.H."/>
            <person name="Augustine D.A."/>
            <person name="Carroll D.C."/>
            <person name="Duncan J.C."/>
            <person name="Harwi K.M."/>
            <person name="Howry R."/>
            <person name="Jagessar B."/>
            <person name="Lum B.A."/>
            <person name="Meinert J.W."/>
            <person name="Migliozzi J.S."/>
            <person name="Milliken K.A."/>
            <person name="Mitchell C.J."/>
            <person name="Nalatwad A.S."/>
            <person name="Orlandini K.C."/>
            <person name="Rhein M.J."/>
            <person name="Saravanan V."/>
            <person name="Seese B.A."/>
            <person name="Schiebel J.G."/>
            <person name="Thomas K.B."/>
            <person name="Adkins N.L."/>
            <person name="Cohen K.L."/>
            <person name="Iyengar V.B."/>
            <person name="Kim H."/>
            <person name="Kramer Z.J."/>
            <person name="Montgomery M.T."/>
            <person name="Schafer C.E."/>
            <person name="Wilkes K.E."/>
            <person name="Grubb S.R."/>
            <person name="Warner M.H."/>
            <person name="Bowman C.A."/>
            <person name="Russell D.A."/>
            <person name="Hatfull G.F."/>
        </authorList>
    </citation>
    <scope>NUCLEOTIDE SEQUENCE [LARGE SCALE GENOMIC DNA]</scope>
</reference>
<organism evidence="1 2">
    <name type="scientific">Mycobacterium phage FlagStaff</name>
    <dbReference type="NCBI Taxonomy" id="1647304"/>
    <lineage>
        <taxon>Viruses</taxon>
        <taxon>Duplodnaviria</taxon>
        <taxon>Heunggongvirae</taxon>
        <taxon>Uroviricota</taxon>
        <taxon>Caudoviricetes</taxon>
        <taxon>Gclasvirinae</taxon>
        <taxon>Avocadovirus</taxon>
        <taxon>Avocadovirus flagstaff</taxon>
    </lineage>
</organism>
<gene>
    <name evidence="1" type="primary">47</name>
    <name evidence="1" type="ORF">SEA_FLAGSTAFF_47</name>
</gene>
<keyword evidence="2" id="KW-1185">Reference proteome</keyword>
<name>A0A0F6WE56_9CAUD</name>
<dbReference type="OrthoDB" id="26503at10239"/>
<accession>A0A0F6WE56</accession>
<evidence type="ECO:0000313" key="1">
    <source>
        <dbReference type="EMBL" id="AKF14484.1"/>
    </source>
</evidence>
<dbReference type="EMBL" id="KR080197">
    <property type="protein sequence ID" value="AKF14484.1"/>
    <property type="molecule type" value="Genomic_DNA"/>
</dbReference>
<evidence type="ECO:0000313" key="2">
    <source>
        <dbReference type="Proteomes" id="UP000203806"/>
    </source>
</evidence>
<dbReference type="KEGG" id="vg:26630829"/>
<protein>
    <submittedName>
        <fullName evidence="1">Uncharacterized protein</fullName>
    </submittedName>
</protein>
<dbReference type="RefSeq" id="YP_009204238.1">
    <property type="nucleotide sequence ID" value="NC_028861.1"/>
</dbReference>